<sequence length="171" mass="19407">KSATAVCVPHEGFVKDPRSLLKTPRVTELVEVAGGHYYHFGVRQHLIATVRSGLQTFCQCHEMLKPIVNLISLKSMSNKVMIAGIFYGPNKPNNAQEFLEKFVEEIVDLEHNKLTVDVAVFQKRILLASFRFRIGTPNTVIGSTNAHPTCRHYTGNHYWPQYPSPLVGRYW</sequence>
<feature type="non-terminal residue" evidence="1">
    <location>
        <position position="1"/>
    </location>
</feature>
<proteinExistence type="predicted"/>
<dbReference type="EMBL" id="LJIJ01006805">
    <property type="protein sequence ID" value="ODM86910.1"/>
    <property type="molecule type" value="Genomic_DNA"/>
</dbReference>
<feature type="non-terminal residue" evidence="1">
    <location>
        <position position="171"/>
    </location>
</feature>
<reference evidence="1 2" key="1">
    <citation type="journal article" date="2016" name="Genome Biol. Evol.">
        <title>Gene Family Evolution Reflects Adaptation to Soil Environmental Stressors in the Genome of the Collembolan Orchesella cincta.</title>
        <authorList>
            <person name="Faddeeva-Vakhrusheva A."/>
            <person name="Derks M.F."/>
            <person name="Anvar S.Y."/>
            <person name="Agamennone V."/>
            <person name="Suring W."/>
            <person name="Smit S."/>
            <person name="van Straalen N.M."/>
            <person name="Roelofs D."/>
        </authorList>
    </citation>
    <scope>NUCLEOTIDE SEQUENCE [LARGE SCALE GENOMIC DNA]</scope>
    <source>
        <tissue evidence="1">Mixed pool</tissue>
    </source>
</reference>
<gene>
    <name evidence="1" type="ORF">Ocin01_19772</name>
</gene>
<organism evidence="1 2">
    <name type="scientific">Orchesella cincta</name>
    <name type="common">Springtail</name>
    <name type="synonym">Podura cincta</name>
    <dbReference type="NCBI Taxonomy" id="48709"/>
    <lineage>
        <taxon>Eukaryota</taxon>
        <taxon>Metazoa</taxon>
        <taxon>Ecdysozoa</taxon>
        <taxon>Arthropoda</taxon>
        <taxon>Hexapoda</taxon>
        <taxon>Collembola</taxon>
        <taxon>Entomobryomorpha</taxon>
        <taxon>Entomobryoidea</taxon>
        <taxon>Orchesellidae</taxon>
        <taxon>Orchesellinae</taxon>
        <taxon>Orchesella</taxon>
    </lineage>
</organism>
<evidence type="ECO:0000313" key="2">
    <source>
        <dbReference type="Proteomes" id="UP000094527"/>
    </source>
</evidence>
<dbReference type="Proteomes" id="UP000094527">
    <property type="component" value="Unassembled WGS sequence"/>
</dbReference>
<name>A0A1D2M1R8_ORCCI</name>
<accession>A0A1D2M1R8</accession>
<keyword evidence="2" id="KW-1185">Reference proteome</keyword>
<protein>
    <submittedName>
        <fullName evidence="1">Uncharacterized protein</fullName>
    </submittedName>
</protein>
<comment type="caution">
    <text evidence="1">The sequence shown here is derived from an EMBL/GenBank/DDBJ whole genome shotgun (WGS) entry which is preliminary data.</text>
</comment>
<dbReference type="AlphaFoldDB" id="A0A1D2M1R8"/>
<evidence type="ECO:0000313" key="1">
    <source>
        <dbReference type="EMBL" id="ODM86910.1"/>
    </source>
</evidence>
<dbReference type="OrthoDB" id="7551305at2759"/>